<dbReference type="EMBL" id="CP014671">
    <property type="protein sequence ID" value="ANX04335.1"/>
    <property type="molecule type" value="Genomic_DNA"/>
</dbReference>
<dbReference type="InParanoid" id="A0A1B1YU84"/>
<gene>
    <name evidence="1" type="ORF">PG2T_09210</name>
</gene>
<dbReference type="STRING" id="1810504.PG2T_09210"/>
<protein>
    <recommendedName>
        <fullName evidence="3">DUF2141 domain-containing protein</fullName>
    </recommendedName>
</protein>
<dbReference type="Pfam" id="PF09912">
    <property type="entry name" value="DUF2141"/>
    <property type="match status" value="1"/>
</dbReference>
<accession>A0A1B1YU84</accession>
<organism evidence="1 2">
    <name type="scientific">Immundisolibacter cernigliae</name>
    <dbReference type="NCBI Taxonomy" id="1810504"/>
    <lineage>
        <taxon>Bacteria</taxon>
        <taxon>Pseudomonadati</taxon>
        <taxon>Pseudomonadota</taxon>
        <taxon>Gammaproteobacteria</taxon>
        <taxon>Immundisolibacterales</taxon>
        <taxon>Immundisolibacteraceae</taxon>
        <taxon>Immundisolibacter</taxon>
    </lineage>
</organism>
<sequence length="134" mass="14557">MLLLGLAGQGKAMDVDVIARGLRNHEGSVLFALFIEPRGFPGRGELAAMRVEVPIDADQVQARFSDVPDGQALAVAVLHDEDGDKRMATGLFGMPKEGFGVSRNPRILFGPPRFEDARLVPVPGQPIIIDMKYF</sequence>
<dbReference type="InterPro" id="IPR018673">
    <property type="entry name" value="DUF2141"/>
</dbReference>
<dbReference type="KEGG" id="gbi:PG2T_09210"/>
<evidence type="ECO:0008006" key="3">
    <source>
        <dbReference type="Google" id="ProtNLM"/>
    </source>
</evidence>
<name>A0A1B1YU84_9GAMM</name>
<reference evidence="2" key="1">
    <citation type="submission" date="2016-03" db="EMBL/GenBank/DDBJ databases">
        <title>Complete genome sequence of Solimmundus cernigliae, representing a novel lineage of polycyclic aromatic hydrocarbon degraders within the Gammaproteobacteria.</title>
        <authorList>
            <person name="Singleton D.R."/>
            <person name="Dickey A.N."/>
            <person name="Scholl E.H."/>
            <person name="Wright F.A."/>
            <person name="Aitken M.D."/>
        </authorList>
    </citation>
    <scope>NUCLEOTIDE SEQUENCE [LARGE SCALE GENOMIC DNA]</scope>
    <source>
        <strain evidence="2">TR3.2</strain>
    </source>
</reference>
<dbReference type="Proteomes" id="UP000092952">
    <property type="component" value="Chromosome"/>
</dbReference>
<evidence type="ECO:0000313" key="1">
    <source>
        <dbReference type="EMBL" id="ANX04335.1"/>
    </source>
</evidence>
<keyword evidence="2" id="KW-1185">Reference proteome</keyword>
<proteinExistence type="predicted"/>
<evidence type="ECO:0000313" key="2">
    <source>
        <dbReference type="Proteomes" id="UP000092952"/>
    </source>
</evidence>
<dbReference type="AlphaFoldDB" id="A0A1B1YU84"/>